<dbReference type="RefSeq" id="WP_062901002.1">
    <property type="nucleotide sequence ID" value="NZ_CP013342.1"/>
</dbReference>
<dbReference type="InterPro" id="IPR016980">
    <property type="entry name" value="S-AdoMet-dep_MeTrfase_Alr7345"/>
</dbReference>
<organism evidence="2 3">
    <name type="scientific">Sphingopyxis terrae subsp. terrae NBRC 15098</name>
    <dbReference type="NCBI Taxonomy" id="1219058"/>
    <lineage>
        <taxon>Bacteria</taxon>
        <taxon>Pseudomonadati</taxon>
        <taxon>Pseudomonadota</taxon>
        <taxon>Alphaproteobacteria</taxon>
        <taxon>Sphingomonadales</taxon>
        <taxon>Sphingomonadaceae</taxon>
        <taxon>Sphingopyxis</taxon>
    </lineage>
</organism>
<dbReference type="STRING" id="1219058.AOA14_04965"/>
<reference evidence="3" key="1">
    <citation type="submission" date="2015-11" db="EMBL/GenBank/DDBJ databases">
        <title>Complete genome sequence of a polyethylene glycol-degrading strain Sphingopyxis terrae strain 203-1 (NBRC 15098).</title>
        <authorList>
            <person name="Yoshiyuki O."/>
            <person name="Shouta N."/>
            <person name="Nagata Y."/>
            <person name="Numata M."/>
            <person name="Tsuchikane K."/>
            <person name="Hosoyama A."/>
            <person name="Yamazoe A."/>
            <person name="Tsuda M."/>
            <person name="Fujita N."/>
            <person name="Kawai F."/>
        </authorList>
    </citation>
    <scope>NUCLEOTIDE SEQUENCE [LARGE SCALE GENOMIC DNA]</scope>
    <source>
        <strain evidence="3">203-1</strain>
    </source>
</reference>
<dbReference type="SUPFAM" id="SSF53335">
    <property type="entry name" value="S-adenosyl-L-methionine-dependent methyltransferases"/>
    <property type="match status" value="1"/>
</dbReference>
<proteinExistence type="predicted"/>
<keyword evidence="2" id="KW-0808">Transferase</keyword>
<dbReference type="AlphaFoldDB" id="A0A142VW50"/>
<dbReference type="GO" id="GO:0008168">
    <property type="term" value="F:methyltransferase activity"/>
    <property type="evidence" value="ECO:0007669"/>
    <property type="project" value="UniProtKB-KW"/>
</dbReference>
<keyword evidence="2" id="KW-0489">Methyltransferase</keyword>
<evidence type="ECO:0000313" key="2">
    <source>
        <dbReference type="EMBL" id="AMU93952.1"/>
    </source>
</evidence>
<feature type="signal peptide" evidence="1">
    <location>
        <begin position="1"/>
        <end position="25"/>
    </location>
</feature>
<dbReference type="Proteomes" id="UP000076234">
    <property type="component" value="Chromosome"/>
</dbReference>
<gene>
    <name evidence="2" type="ORF">AOA14_04965</name>
</gene>
<dbReference type="GO" id="GO:0032259">
    <property type="term" value="P:methylation"/>
    <property type="evidence" value="ECO:0007669"/>
    <property type="project" value="UniProtKB-KW"/>
</dbReference>
<dbReference type="Gene3D" id="3.40.50.150">
    <property type="entry name" value="Vaccinia Virus protein VP39"/>
    <property type="match status" value="1"/>
</dbReference>
<dbReference type="EMBL" id="CP013342">
    <property type="protein sequence ID" value="AMU93952.1"/>
    <property type="molecule type" value="Genomic_DNA"/>
</dbReference>
<accession>A0A142VW50</accession>
<dbReference type="KEGG" id="ster:AOA14_04965"/>
<sequence>MIRPFTLVAAAAALALAAAAVPAIAADAPAADYAAALADPARPAADRDRDAARKPAELLAFAGIEPGQSVGDYVMGGGYLTRILSGAVGAAGHVYAFQPAEFIAFRKQYGDDQSAVAAAYANVDAVGGAFAAPAFPVPLDAIVTVQNFHDLYLKPFPEGTGDKASAALFAALKPGGTLVVVDHSAADGSGTTLSDSLHRIDKAAVVAALTKAGFMLEAESDLYKRPEDPRTANVFDPAIRGKTDQFTLRFRKPE</sequence>
<dbReference type="PIRSF" id="PIRSF031679">
    <property type="entry name" value="Mtase_Alr7345_prd"/>
    <property type="match status" value="1"/>
</dbReference>
<protein>
    <submittedName>
        <fullName evidence="2">Methyltransferase</fullName>
    </submittedName>
</protein>
<keyword evidence="1" id="KW-0732">Signal</keyword>
<feature type="chain" id="PRO_5007502230" evidence="1">
    <location>
        <begin position="26"/>
        <end position="254"/>
    </location>
</feature>
<reference evidence="2 3" key="2">
    <citation type="journal article" date="2016" name="Genome Announc.">
        <title>Complete Genome Sequence of Sphingopyxis terrae Strain 203-1 (NBRC 111660), a Polyethylene Glycol Degrader.</title>
        <authorList>
            <person name="Ohtsubo Y."/>
            <person name="Nonoyama S."/>
            <person name="Nagata Y."/>
            <person name="Numata M."/>
            <person name="Tsuchikane K."/>
            <person name="Hosoyama A."/>
            <person name="Yamazoe A."/>
            <person name="Tsuda M."/>
            <person name="Fujita N."/>
            <person name="Kawai F."/>
        </authorList>
    </citation>
    <scope>NUCLEOTIDE SEQUENCE [LARGE SCALE GENOMIC DNA]</scope>
    <source>
        <strain evidence="2 3">203-1</strain>
    </source>
</reference>
<evidence type="ECO:0000256" key="1">
    <source>
        <dbReference type="SAM" id="SignalP"/>
    </source>
</evidence>
<name>A0A142VW50_9SPHN</name>
<dbReference type="InterPro" id="IPR029063">
    <property type="entry name" value="SAM-dependent_MTases_sf"/>
</dbReference>
<evidence type="ECO:0000313" key="3">
    <source>
        <dbReference type="Proteomes" id="UP000076234"/>
    </source>
</evidence>